<evidence type="ECO:0000313" key="3">
    <source>
        <dbReference type="Proteomes" id="UP001163152"/>
    </source>
</evidence>
<protein>
    <submittedName>
        <fullName evidence="2">Uncharacterized protein</fullName>
    </submittedName>
</protein>
<sequence length="143" mass="15268">MVERPIKKSERLAKEAAGGHEEPATQPSADDRESGSRPTRSSRPNRSGGERPNRDNSRDNDRDRRRGKGGRKEGKSDDKPPVNLALMRGPKPTQSKPPVEEAPPSPIETGEAGDIEADVEADPVAATEEPAIEAGSDAAEPSN</sequence>
<gene>
    <name evidence="2" type="ORF">OXH18_03245</name>
</gene>
<feature type="compositionally biased region" description="Basic and acidic residues" evidence="1">
    <location>
        <begin position="48"/>
        <end position="80"/>
    </location>
</feature>
<feature type="compositionally biased region" description="Acidic residues" evidence="1">
    <location>
        <begin position="111"/>
        <end position="121"/>
    </location>
</feature>
<reference evidence="2" key="1">
    <citation type="submission" date="2022-12" db="EMBL/GenBank/DDBJ databases">
        <title>Polyphasic identification of a Novel Hot-Spring Cyanobacterium Ocullathermofonsia sinensis gen nov. sp. nov. and Genomic Insights on its Adaptations to the Thermal Habitat.</title>
        <authorList>
            <person name="Daroch M."/>
            <person name="Tang J."/>
            <person name="Jiang Y."/>
        </authorList>
    </citation>
    <scope>NUCLEOTIDE SEQUENCE</scope>
    <source>
        <strain evidence="2">PKUAC-SCTA174</strain>
    </source>
</reference>
<feature type="compositionally biased region" description="Basic and acidic residues" evidence="1">
    <location>
        <begin position="1"/>
        <end position="35"/>
    </location>
</feature>
<dbReference type="RefSeq" id="WP_268610986.1">
    <property type="nucleotide sequence ID" value="NZ_CP113797.1"/>
</dbReference>
<keyword evidence="3" id="KW-1185">Reference proteome</keyword>
<proteinExistence type="predicted"/>
<dbReference type="AlphaFoldDB" id="A0A9E8ZM63"/>
<name>A0A9E8ZM63_9CYAN</name>
<evidence type="ECO:0000313" key="2">
    <source>
        <dbReference type="EMBL" id="WAL61031.1"/>
    </source>
</evidence>
<accession>A0A9E8ZM63</accession>
<evidence type="ECO:0000256" key="1">
    <source>
        <dbReference type="SAM" id="MobiDB-lite"/>
    </source>
</evidence>
<dbReference type="KEGG" id="tsin:OXH18_03245"/>
<feature type="compositionally biased region" description="Low complexity" evidence="1">
    <location>
        <begin position="36"/>
        <end position="47"/>
    </location>
</feature>
<dbReference type="EMBL" id="CP113797">
    <property type="protein sequence ID" value="WAL61031.1"/>
    <property type="molecule type" value="Genomic_DNA"/>
</dbReference>
<organism evidence="2 3">
    <name type="scientific">Thermocoleostomius sinensis A174</name>
    <dbReference type="NCBI Taxonomy" id="2016057"/>
    <lineage>
        <taxon>Bacteria</taxon>
        <taxon>Bacillati</taxon>
        <taxon>Cyanobacteriota</taxon>
        <taxon>Cyanophyceae</taxon>
        <taxon>Oculatellales</taxon>
        <taxon>Oculatellaceae</taxon>
        <taxon>Thermocoleostomius</taxon>
    </lineage>
</organism>
<feature type="region of interest" description="Disordered" evidence="1">
    <location>
        <begin position="1"/>
        <end position="143"/>
    </location>
</feature>
<dbReference type="Proteomes" id="UP001163152">
    <property type="component" value="Chromosome"/>
</dbReference>